<sequence length="760" mass="82033">MNTVWLSADLLLSIVEASPVPLHTYLDMLSLSHRTRLAVRGTPRELSFAEDHPDDSPWVITADALAAIVGPCMGLVKLTFPRRICPDGPPPLVGCGLTEAACLTWVMETFAGHRRLAVLRIPWAEPLRPAMGLILKQLPGLEELGIDDGELLPFDLAQSCPRLQALYLASAPPTIHTALVPLAGNLKALAIPADLGEPSLGGLLPGLLRLEQLELHGRSRDLLKDIPGASQLTRLSLEHFCARGDPCVFGATVGAGLFCRLVSLTWAVCCPKSHIVADQMLAASRATLKCVSFDFNSDPTYGTDHLLGTLVRLPHLARLSLRSNVVQPFPFLAILPPALIDRLEYLAFAGHCGGTLNITSSRLRVLRLATDGATLTLACPALEELALHRIADADGKGSPRLASIEELAGAPRLRCTASVPDEAATRLDGPTWLPRLGGCPRLRDVSFARIPHPAALSHLWRLAALSRLRVSIGTSAFPNPPVFRLPDGLESLRMVIIPERFAGMTAGAIDLRVEGSGLRSLCLHTATDSVSTAPPMRLTLCCPSLAALALEIPSITTFGMDQGTAPALRSLETDPRPVRTTLDAASLLAVLTQHGAHLRHVALHWCPPSFQAAWPQLAAALNGLPLLASLVLGNPPIAHLALACPHLRQLRIPPPHPECSEQRYTALEEDRILMAENPRTVEIASPLLEELEVPFGPPFERLEVAGGAPNLRRIAGVTPTWSEELTQRFPQAALRMSRCVLCPRDRCRSCLTRRGEHTLF</sequence>
<evidence type="ECO:0000313" key="3">
    <source>
        <dbReference type="Proteomes" id="UP001141327"/>
    </source>
</evidence>
<keyword evidence="1" id="KW-0732">Signal</keyword>
<dbReference type="PANTHER" id="PTHR13318">
    <property type="entry name" value="PARTNER OF PAIRED, ISOFORM B-RELATED"/>
    <property type="match status" value="1"/>
</dbReference>
<comment type="caution">
    <text evidence="2">The sequence shown here is derived from an EMBL/GenBank/DDBJ whole genome shotgun (WGS) entry which is preliminary data.</text>
</comment>
<dbReference type="InterPro" id="IPR032675">
    <property type="entry name" value="LRR_dom_sf"/>
</dbReference>
<organism evidence="2 3">
    <name type="scientific">Paratrimastix pyriformis</name>
    <dbReference type="NCBI Taxonomy" id="342808"/>
    <lineage>
        <taxon>Eukaryota</taxon>
        <taxon>Metamonada</taxon>
        <taxon>Preaxostyla</taxon>
        <taxon>Paratrimastigidae</taxon>
        <taxon>Paratrimastix</taxon>
    </lineage>
</organism>
<reference evidence="2" key="1">
    <citation type="journal article" date="2022" name="bioRxiv">
        <title>Genomics of Preaxostyla Flagellates Illuminates Evolutionary Transitions and the Path Towards Mitochondrial Loss.</title>
        <authorList>
            <person name="Novak L.V.F."/>
            <person name="Treitli S.C."/>
            <person name="Pyrih J."/>
            <person name="Halakuc P."/>
            <person name="Pipaliya S.V."/>
            <person name="Vacek V."/>
            <person name="Brzon O."/>
            <person name="Soukal P."/>
            <person name="Eme L."/>
            <person name="Dacks J.B."/>
            <person name="Karnkowska A."/>
            <person name="Elias M."/>
            <person name="Hampl V."/>
        </authorList>
    </citation>
    <scope>NUCLEOTIDE SEQUENCE</scope>
    <source>
        <strain evidence="2">RCP-MX</strain>
    </source>
</reference>
<gene>
    <name evidence="2" type="ORF">PAPYR_10352</name>
</gene>
<dbReference type="SUPFAM" id="SSF52047">
    <property type="entry name" value="RNI-like"/>
    <property type="match status" value="1"/>
</dbReference>
<dbReference type="EMBL" id="JAPMOS010000131">
    <property type="protein sequence ID" value="KAJ4454843.1"/>
    <property type="molecule type" value="Genomic_DNA"/>
</dbReference>
<dbReference type="Proteomes" id="UP001141327">
    <property type="component" value="Unassembled WGS sequence"/>
</dbReference>
<protein>
    <submittedName>
        <fullName evidence="2">Uncharacterized protein</fullName>
    </submittedName>
</protein>
<proteinExistence type="predicted"/>
<feature type="signal peptide" evidence="1">
    <location>
        <begin position="1"/>
        <end position="17"/>
    </location>
</feature>
<keyword evidence="3" id="KW-1185">Reference proteome</keyword>
<evidence type="ECO:0000256" key="1">
    <source>
        <dbReference type="SAM" id="SignalP"/>
    </source>
</evidence>
<name>A0ABQ8U675_9EUKA</name>
<evidence type="ECO:0000313" key="2">
    <source>
        <dbReference type="EMBL" id="KAJ4454843.1"/>
    </source>
</evidence>
<feature type="chain" id="PRO_5045239141" evidence="1">
    <location>
        <begin position="18"/>
        <end position="760"/>
    </location>
</feature>
<accession>A0ABQ8U675</accession>
<dbReference type="Gene3D" id="3.80.10.10">
    <property type="entry name" value="Ribonuclease Inhibitor"/>
    <property type="match status" value="2"/>
</dbReference>